<name>A0AAV4P858_CAEEX</name>
<organism evidence="1 2">
    <name type="scientific">Caerostris extrusa</name>
    <name type="common">Bark spider</name>
    <name type="synonym">Caerostris bankana</name>
    <dbReference type="NCBI Taxonomy" id="172846"/>
    <lineage>
        <taxon>Eukaryota</taxon>
        <taxon>Metazoa</taxon>
        <taxon>Ecdysozoa</taxon>
        <taxon>Arthropoda</taxon>
        <taxon>Chelicerata</taxon>
        <taxon>Arachnida</taxon>
        <taxon>Araneae</taxon>
        <taxon>Araneomorphae</taxon>
        <taxon>Entelegynae</taxon>
        <taxon>Araneoidea</taxon>
        <taxon>Araneidae</taxon>
        <taxon>Caerostris</taxon>
    </lineage>
</organism>
<protein>
    <submittedName>
        <fullName evidence="1">Uncharacterized protein</fullName>
    </submittedName>
</protein>
<sequence length="115" mass="12889">MKAEARSSNQFDCCGKTHPFCPQTNTNGIVSSPLSFALNPLTTLHLNSLSHERWRLLRAFSLTLWCWIQSGLEIQWQVRVGARTRFSPVCAAEGCPEACSSADHSNVGEQRRARR</sequence>
<gene>
    <name evidence="1" type="ORF">CEXT_812941</name>
</gene>
<dbReference type="Proteomes" id="UP001054945">
    <property type="component" value="Unassembled WGS sequence"/>
</dbReference>
<keyword evidence="2" id="KW-1185">Reference proteome</keyword>
<dbReference type="AlphaFoldDB" id="A0AAV4P858"/>
<accession>A0AAV4P858</accession>
<evidence type="ECO:0000313" key="2">
    <source>
        <dbReference type="Proteomes" id="UP001054945"/>
    </source>
</evidence>
<comment type="caution">
    <text evidence="1">The sequence shown here is derived from an EMBL/GenBank/DDBJ whole genome shotgun (WGS) entry which is preliminary data.</text>
</comment>
<dbReference type="EMBL" id="BPLR01004165">
    <property type="protein sequence ID" value="GIX92824.1"/>
    <property type="molecule type" value="Genomic_DNA"/>
</dbReference>
<evidence type="ECO:0000313" key="1">
    <source>
        <dbReference type="EMBL" id="GIX92824.1"/>
    </source>
</evidence>
<reference evidence="1 2" key="1">
    <citation type="submission" date="2021-06" db="EMBL/GenBank/DDBJ databases">
        <title>Caerostris extrusa draft genome.</title>
        <authorList>
            <person name="Kono N."/>
            <person name="Arakawa K."/>
        </authorList>
    </citation>
    <scope>NUCLEOTIDE SEQUENCE [LARGE SCALE GENOMIC DNA]</scope>
</reference>
<proteinExistence type="predicted"/>